<sequence>MAKKPLTTKADETPEFVEFWEGPLLPDGTRDRRKGWRSIARHTDGRGDARDAFLKHIEAGADGQDIADGGKWFIHNLKDGDRQYVPLVATWINRRAYEDGAEMWRDMQEKLQEASIRRSDNVTRIQQPPRRKTAFLEAYEREQAKKQAAQ</sequence>
<protein>
    <submittedName>
        <fullName evidence="1">Uncharacterized protein</fullName>
    </submittedName>
</protein>
<evidence type="ECO:0000313" key="2">
    <source>
        <dbReference type="Proteomes" id="UP000509367"/>
    </source>
</evidence>
<dbReference type="Proteomes" id="UP000509367">
    <property type="component" value="Chromosome"/>
</dbReference>
<proteinExistence type="predicted"/>
<organism evidence="1 2">
    <name type="scientific">Oricola thermophila</name>
    <dbReference type="NCBI Taxonomy" id="2742145"/>
    <lineage>
        <taxon>Bacteria</taxon>
        <taxon>Pseudomonadati</taxon>
        <taxon>Pseudomonadota</taxon>
        <taxon>Alphaproteobacteria</taxon>
        <taxon>Hyphomicrobiales</taxon>
        <taxon>Ahrensiaceae</taxon>
        <taxon>Oricola</taxon>
    </lineage>
</organism>
<dbReference type="AlphaFoldDB" id="A0A6N1VFB2"/>
<evidence type="ECO:0000313" key="1">
    <source>
        <dbReference type="EMBL" id="QKV17839.1"/>
    </source>
</evidence>
<keyword evidence="2" id="KW-1185">Reference proteome</keyword>
<dbReference type="EMBL" id="CP054836">
    <property type="protein sequence ID" value="QKV17839.1"/>
    <property type="molecule type" value="Genomic_DNA"/>
</dbReference>
<dbReference type="KEGG" id="orm:HTY61_04885"/>
<dbReference type="RefSeq" id="WP_175275736.1">
    <property type="nucleotide sequence ID" value="NZ_CP054836.1"/>
</dbReference>
<gene>
    <name evidence="1" type="ORF">HTY61_04885</name>
</gene>
<accession>A0A6N1VFB2</accession>
<reference evidence="1 2" key="1">
    <citation type="submission" date="2020-06" db="EMBL/GenBank/DDBJ databases">
        <title>Oricola thermophila sp. nov. isolated from a tidal sediments.</title>
        <authorList>
            <person name="Kwon K.K."/>
            <person name="Yang S.-H."/>
            <person name="Park M.-J."/>
        </authorList>
    </citation>
    <scope>NUCLEOTIDE SEQUENCE [LARGE SCALE GENOMIC DNA]</scope>
    <source>
        <strain evidence="1 2">MEBiC13590</strain>
    </source>
</reference>
<name>A0A6N1VFB2_9HYPH</name>